<dbReference type="AlphaFoldDB" id="A0A5M9JFR0"/>
<dbReference type="VEuPathDB" id="FungiDB:MFRU_034g00120"/>
<name>A0A5M9JFR0_MONFR</name>
<dbReference type="OrthoDB" id="4436531at2759"/>
<evidence type="ECO:0000313" key="1">
    <source>
        <dbReference type="EMBL" id="KAA8568151.1"/>
    </source>
</evidence>
<organism evidence="1 2">
    <name type="scientific">Monilinia fructicola</name>
    <name type="common">Brown rot fungus</name>
    <name type="synonym">Ciboria fructicola</name>
    <dbReference type="NCBI Taxonomy" id="38448"/>
    <lineage>
        <taxon>Eukaryota</taxon>
        <taxon>Fungi</taxon>
        <taxon>Dikarya</taxon>
        <taxon>Ascomycota</taxon>
        <taxon>Pezizomycotina</taxon>
        <taxon>Leotiomycetes</taxon>
        <taxon>Helotiales</taxon>
        <taxon>Sclerotiniaceae</taxon>
        <taxon>Monilinia</taxon>
    </lineage>
</organism>
<dbReference type="Proteomes" id="UP000322873">
    <property type="component" value="Unassembled WGS sequence"/>
</dbReference>
<accession>A0A5M9JFR0</accession>
<evidence type="ECO:0000313" key="2">
    <source>
        <dbReference type="Proteomes" id="UP000322873"/>
    </source>
</evidence>
<protein>
    <recommendedName>
        <fullName evidence="3">Cleavage/polyadenylation specificity factor A subunit N-terminal domain-containing protein</fullName>
    </recommendedName>
</protein>
<comment type="caution">
    <text evidence="1">The sequence shown here is derived from an EMBL/GenBank/DDBJ whole genome shotgun (WGS) entry which is preliminary data.</text>
</comment>
<dbReference type="EMBL" id="VICG01000010">
    <property type="protein sequence ID" value="KAA8568151.1"/>
    <property type="molecule type" value="Genomic_DNA"/>
</dbReference>
<keyword evidence="2" id="KW-1185">Reference proteome</keyword>
<evidence type="ECO:0008006" key="3">
    <source>
        <dbReference type="Google" id="ProtNLM"/>
    </source>
</evidence>
<reference evidence="1 2" key="1">
    <citation type="submission" date="2019-06" db="EMBL/GenBank/DDBJ databases">
        <title>Genome Sequence of the Brown Rot Fungal Pathogen Monilinia fructicola.</title>
        <authorList>
            <person name="De Miccolis Angelini R.M."/>
            <person name="Landi L."/>
            <person name="Abate D."/>
            <person name="Pollastro S."/>
            <person name="Romanazzi G."/>
            <person name="Faretra F."/>
        </authorList>
    </citation>
    <scope>NUCLEOTIDE SEQUENCE [LARGE SCALE GENOMIC DNA]</scope>
    <source>
        <strain evidence="1 2">Mfrc123</strain>
    </source>
</reference>
<dbReference type="Gene3D" id="2.120.10.70">
    <property type="entry name" value="Fucose-specific lectin"/>
    <property type="match status" value="1"/>
</dbReference>
<proteinExistence type="predicted"/>
<gene>
    <name evidence="1" type="ORF">EYC84_008549</name>
</gene>
<sequence>MSLAAIVNPQKESEALAFSYQGEEGKKNLVVQQVILNENEETIEASNFNTSEVLKVVDKPEFAVANFGHQVRVFGFVKHSNKSEKSKIVAAQLSPVFTPIDNVESIHSPHGNGIAACGHPRDRFGHVFFLVLDNSPCLYHYTLTTTPSAMRIASKVWKESKLAALHRGGAPWVFYQDHEMLIRVISFGADEKINTISSAKAGCHLSALNMEKSGNIDYGVALCYETKANAVNLVSFKGTWSTEESVLSSRDRDEGTGFSLVGGKDQVYLLYWTKGTLAHKAIDIRD</sequence>